<dbReference type="GeneID" id="81460754"/>
<sequence length="113" mass="12615">MIFFVYLRGDLSESKKKELGLSDEGLIDATLSVSSSVVYPDGSYLEPSSFTMPLKTIPINDAAHFIIRDSNGTQVEYLPSSGRCDILLDFQLSTMFLKSDSEIKTIHVYLPCR</sequence>
<dbReference type="OrthoDB" id="5422698at2759"/>
<evidence type="ECO:0000313" key="1">
    <source>
        <dbReference type="EMBL" id="KAJ5371835.1"/>
    </source>
</evidence>
<dbReference type="RefSeq" id="XP_056577821.1">
    <property type="nucleotide sequence ID" value="XM_056721571.1"/>
</dbReference>
<comment type="caution">
    <text evidence="1">The sequence shown here is derived from an EMBL/GenBank/DDBJ whole genome shotgun (WGS) entry which is preliminary data.</text>
</comment>
<reference evidence="1" key="2">
    <citation type="journal article" date="2023" name="IMA Fungus">
        <title>Comparative genomic study of the Penicillium genus elucidates a diverse pangenome and 15 lateral gene transfer events.</title>
        <authorList>
            <person name="Petersen C."/>
            <person name="Sorensen T."/>
            <person name="Nielsen M.R."/>
            <person name="Sondergaard T.E."/>
            <person name="Sorensen J.L."/>
            <person name="Fitzpatrick D.A."/>
            <person name="Frisvad J.C."/>
            <person name="Nielsen K.L."/>
        </authorList>
    </citation>
    <scope>NUCLEOTIDE SEQUENCE</scope>
    <source>
        <strain evidence="1">IBT 3081</strain>
    </source>
</reference>
<reference evidence="1" key="1">
    <citation type="submission" date="2022-12" db="EMBL/GenBank/DDBJ databases">
        <authorList>
            <person name="Petersen C."/>
        </authorList>
    </citation>
    <scope>NUCLEOTIDE SEQUENCE</scope>
    <source>
        <strain evidence="1">IBT 3081</strain>
    </source>
</reference>
<dbReference type="EMBL" id="JAPZBT010000002">
    <property type="protein sequence ID" value="KAJ5371835.1"/>
    <property type="molecule type" value="Genomic_DNA"/>
</dbReference>
<keyword evidence="2" id="KW-1185">Reference proteome</keyword>
<accession>A0A9W9S5P0</accession>
<evidence type="ECO:0000313" key="2">
    <source>
        <dbReference type="Proteomes" id="UP001147752"/>
    </source>
</evidence>
<dbReference type="Proteomes" id="UP001147752">
    <property type="component" value="Unassembled WGS sequence"/>
</dbReference>
<dbReference type="AlphaFoldDB" id="A0A9W9S5P0"/>
<proteinExistence type="predicted"/>
<name>A0A9W9S5P0_9EURO</name>
<gene>
    <name evidence="1" type="ORF">N7517_003841</name>
</gene>
<organism evidence="1 2">
    <name type="scientific">Penicillium concentricum</name>
    <dbReference type="NCBI Taxonomy" id="293559"/>
    <lineage>
        <taxon>Eukaryota</taxon>
        <taxon>Fungi</taxon>
        <taxon>Dikarya</taxon>
        <taxon>Ascomycota</taxon>
        <taxon>Pezizomycotina</taxon>
        <taxon>Eurotiomycetes</taxon>
        <taxon>Eurotiomycetidae</taxon>
        <taxon>Eurotiales</taxon>
        <taxon>Aspergillaceae</taxon>
        <taxon>Penicillium</taxon>
    </lineage>
</organism>
<protein>
    <submittedName>
        <fullName evidence="1">Uncharacterized protein</fullName>
    </submittedName>
</protein>